<keyword evidence="2" id="KW-1185">Reference proteome</keyword>
<organism evidence="1 2">
    <name type="scientific">Trichomalopsis sarcophagae</name>
    <dbReference type="NCBI Taxonomy" id="543379"/>
    <lineage>
        <taxon>Eukaryota</taxon>
        <taxon>Metazoa</taxon>
        <taxon>Ecdysozoa</taxon>
        <taxon>Arthropoda</taxon>
        <taxon>Hexapoda</taxon>
        <taxon>Insecta</taxon>
        <taxon>Pterygota</taxon>
        <taxon>Neoptera</taxon>
        <taxon>Endopterygota</taxon>
        <taxon>Hymenoptera</taxon>
        <taxon>Apocrita</taxon>
        <taxon>Proctotrupomorpha</taxon>
        <taxon>Chalcidoidea</taxon>
        <taxon>Pteromalidae</taxon>
        <taxon>Pteromalinae</taxon>
        <taxon>Trichomalopsis</taxon>
    </lineage>
</organism>
<proteinExistence type="predicted"/>
<name>A0A232FLU1_9HYME</name>
<gene>
    <name evidence="1" type="ORF">TSAR_017003</name>
</gene>
<dbReference type="Proteomes" id="UP000215335">
    <property type="component" value="Unassembled WGS sequence"/>
</dbReference>
<dbReference type="AlphaFoldDB" id="A0A232FLU1"/>
<sequence>MHSGILFKIIIVIPQNNDVSKHISTTADFSSEKQRGIRYDPTTTTPLLVAIKASMCAPSLAKEKYDHALILDPSNRTNFVYPDANGTISLLESQAVFLSCPGANNNLNVPESHRSSNFNGRESEYRRSEIGFYTVGEEYFLKVIDIYYDRSSTSTMYAKSVVSKWIAGRQKPTKQHRYDQTHCCEQKRYRLDVDKIYGAVTLDRSFAELLYNAVFVTM</sequence>
<comment type="caution">
    <text evidence="1">The sequence shown here is derived from an EMBL/GenBank/DDBJ whole genome shotgun (WGS) entry which is preliminary data.</text>
</comment>
<evidence type="ECO:0000313" key="1">
    <source>
        <dbReference type="EMBL" id="OXU31479.1"/>
    </source>
</evidence>
<protein>
    <submittedName>
        <fullName evidence="1">Uncharacterized protein</fullName>
    </submittedName>
</protein>
<dbReference type="EMBL" id="NNAY01000055">
    <property type="protein sequence ID" value="OXU31479.1"/>
    <property type="molecule type" value="Genomic_DNA"/>
</dbReference>
<evidence type="ECO:0000313" key="2">
    <source>
        <dbReference type="Proteomes" id="UP000215335"/>
    </source>
</evidence>
<accession>A0A232FLU1</accession>
<reference evidence="1 2" key="1">
    <citation type="journal article" date="2017" name="Curr. Biol.">
        <title>The Evolution of Venom by Co-option of Single-Copy Genes.</title>
        <authorList>
            <person name="Martinson E.O."/>
            <person name="Mrinalini"/>
            <person name="Kelkar Y.D."/>
            <person name="Chang C.H."/>
            <person name="Werren J.H."/>
        </authorList>
    </citation>
    <scope>NUCLEOTIDE SEQUENCE [LARGE SCALE GENOMIC DNA]</scope>
    <source>
        <strain evidence="1 2">Alberta</strain>
        <tissue evidence="1">Whole body</tissue>
    </source>
</reference>